<dbReference type="Pfam" id="PF00001">
    <property type="entry name" value="7tm_1"/>
    <property type="match status" value="1"/>
</dbReference>
<dbReference type="PROSITE" id="PS50262">
    <property type="entry name" value="G_PROTEIN_RECEP_F1_2"/>
    <property type="match status" value="1"/>
</dbReference>
<feature type="transmembrane region" description="Helical" evidence="8">
    <location>
        <begin position="342"/>
        <end position="365"/>
    </location>
</feature>
<dbReference type="EMBL" id="VSWD01000005">
    <property type="protein sequence ID" value="KAK3101667.1"/>
    <property type="molecule type" value="Genomic_DNA"/>
</dbReference>
<keyword evidence="4" id="KW-0297">G-protein coupled receptor</keyword>
<evidence type="ECO:0000256" key="6">
    <source>
        <dbReference type="ARBA" id="ARBA00023170"/>
    </source>
</evidence>
<keyword evidence="2 8" id="KW-0812">Transmembrane</keyword>
<evidence type="ECO:0000259" key="9">
    <source>
        <dbReference type="PROSITE" id="PS50262"/>
    </source>
</evidence>
<keyword evidence="3 8" id="KW-1133">Transmembrane helix</keyword>
<dbReference type="PANTHER" id="PTHR24243:SF224">
    <property type="entry name" value="G-PROTEIN COUPLED RECEPTOR 19-RELATED"/>
    <property type="match status" value="1"/>
</dbReference>
<feature type="transmembrane region" description="Helical" evidence="8">
    <location>
        <begin position="110"/>
        <end position="131"/>
    </location>
</feature>
<proteinExistence type="predicted"/>
<dbReference type="SUPFAM" id="SSF81321">
    <property type="entry name" value="Family A G protein-coupled receptor-like"/>
    <property type="match status" value="1"/>
</dbReference>
<evidence type="ECO:0000313" key="11">
    <source>
        <dbReference type="Proteomes" id="UP001186944"/>
    </source>
</evidence>
<evidence type="ECO:0000256" key="5">
    <source>
        <dbReference type="ARBA" id="ARBA00023136"/>
    </source>
</evidence>
<keyword evidence="5 8" id="KW-0472">Membrane</keyword>
<evidence type="ECO:0000256" key="8">
    <source>
        <dbReference type="SAM" id="Phobius"/>
    </source>
</evidence>
<dbReference type="Proteomes" id="UP001186944">
    <property type="component" value="Unassembled WGS sequence"/>
</dbReference>
<gene>
    <name evidence="10" type="ORF">FSP39_005336</name>
</gene>
<dbReference type="CDD" id="cd00637">
    <property type="entry name" value="7tm_classA_rhodopsin-like"/>
    <property type="match status" value="1"/>
</dbReference>
<evidence type="ECO:0000256" key="3">
    <source>
        <dbReference type="ARBA" id="ARBA00022989"/>
    </source>
</evidence>
<evidence type="ECO:0000256" key="1">
    <source>
        <dbReference type="ARBA" id="ARBA00004141"/>
    </source>
</evidence>
<dbReference type="GO" id="GO:0005886">
    <property type="term" value="C:plasma membrane"/>
    <property type="evidence" value="ECO:0007669"/>
    <property type="project" value="TreeGrafter"/>
</dbReference>
<feature type="transmembrane region" description="Helical" evidence="8">
    <location>
        <begin position="72"/>
        <end position="98"/>
    </location>
</feature>
<organism evidence="10 11">
    <name type="scientific">Pinctada imbricata</name>
    <name type="common">Atlantic pearl-oyster</name>
    <name type="synonym">Pinctada martensii</name>
    <dbReference type="NCBI Taxonomy" id="66713"/>
    <lineage>
        <taxon>Eukaryota</taxon>
        <taxon>Metazoa</taxon>
        <taxon>Spiralia</taxon>
        <taxon>Lophotrochozoa</taxon>
        <taxon>Mollusca</taxon>
        <taxon>Bivalvia</taxon>
        <taxon>Autobranchia</taxon>
        <taxon>Pteriomorphia</taxon>
        <taxon>Pterioida</taxon>
        <taxon>Pterioidea</taxon>
        <taxon>Pteriidae</taxon>
        <taxon>Pinctada</taxon>
    </lineage>
</organism>
<dbReference type="InterPro" id="IPR000276">
    <property type="entry name" value="GPCR_Rhodpsn"/>
</dbReference>
<dbReference type="PRINTS" id="PR00237">
    <property type="entry name" value="GPCRRHODOPSN"/>
</dbReference>
<dbReference type="Gene3D" id="1.20.1070.10">
    <property type="entry name" value="Rhodopsin 7-helix transmembrane proteins"/>
    <property type="match status" value="1"/>
</dbReference>
<comment type="subcellular location">
    <subcellularLocation>
        <location evidence="1">Membrane</location>
        <topology evidence="1">Multi-pass membrane protein</topology>
    </subcellularLocation>
</comment>
<feature type="transmembrane region" description="Helical" evidence="8">
    <location>
        <begin position="202"/>
        <end position="226"/>
    </location>
</feature>
<dbReference type="GO" id="GO:0004930">
    <property type="term" value="F:G protein-coupled receptor activity"/>
    <property type="evidence" value="ECO:0007669"/>
    <property type="project" value="UniProtKB-KW"/>
</dbReference>
<accession>A0AA88YHR8</accession>
<dbReference type="PANTHER" id="PTHR24243">
    <property type="entry name" value="G-PROTEIN COUPLED RECEPTOR"/>
    <property type="match status" value="1"/>
</dbReference>
<keyword evidence="11" id="KW-1185">Reference proteome</keyword>
<reference evidence="10" key="1">
    <citation type="submission" date="2019-08" db="EMBL/GenBank/DDBJ databases">
        <title>The improved chromosome-level genome for the pearl oyster Pinctada fucata martensii using PacBio sequencing and Hi-C.</title>
        <authorList>
            <person name="Zheng Z."/>
        </authorList>
    </citation>
    <scope>NUCLEOTIDE SEQUENCE</scope>
    <source>
        <strain evidence="10">ZZ-2019</strain>
        <tissue evidence="10">Adductor muscle</tissue>
    </source>
</reference>
<feature type="transmembrane region" description="Helical" evidence="8">
    <location>
        <begin position="38"/>
        <end position="60"/>
    </location>
</feature>
<evidence type="ECO:0000313" key="10">
    <source>
        <dbReference type="EMBL" id="KAK3101667.1"/>
    </source>
</evidence>
<sequence length="386" mass="43286">MNAYGSTEQNTSAMTTMGVSETILDDLNYELWINELPIVGLILLYMVLGCTGNGLVIYIYTISMKTKKVNRFFIPYLACVDILSLLLNGSVHIVIAYQHLKFTNDVGCKFVHFFGYVLVILSGILLIMIAYQRYVLVCKPFSRAFTTNKKRVTLASIVVCTLLISSPKFVFNGIMEIDTKYVNVTGRVCGINDESAGSFPLVIYNFVLLLTCLSCIATLSVLYTLVAKAIHARNKKLNRLRGSQRITERSESSISTDNSDSRKASVVTTISSRIQSITSSSNSDSKTKTIKLKRSGANSHFSWMFFTITMLCILTYAPRMTLDNMEAQDKNYQLSFSLQKRVLIAFLNSFYLFNSVVNPLVYGLFDKGFRGHLKHIVLKFRSSASV</sequence>
<evidence type="ECO:0000256" key="4">
    <source>
        <dbReference type="ARBA" id="ARBA00023040"/>
    </source>
</evidence>
<keyword evidence="6" id="KW-0675">Receptor</keyword>
<dbReference type="AlphaFoldDB" id="A0AA88YHR8"/>
<dbReference type="InterPro" id="IPR017452">
    <property type="entry name" value="GPCR_Rhodpsn_7TM"/>
</dbReference>
<evidence type="ECO:0000256" key="2">
    <source>
        <dbReference type="ARBA" id="ARBA00022692"/>
    </source>
</evidence>
<feature type="transmembrane region" description="Helical" evidence="8">
    <location>
        <begin position="301"/>
        <end position="322"/>
    </location>
</feature>
<comment type="caution">
    <text evidence="10">The sequence shown here is derived from an EMBL/GenBank/DDBJ whole genome shotgun (WGS) entry which is preliminary data.</text>
</comment>
<keyword evidence="7" id="KW-0807">Transducer</keyword>
<name>A0AA88YHR8_PINIB</name>
<feature type="domain" description="G-protein coupled receptors family 1 profile" evidence="9">
    <location>
        <begin position="52"/>
        <end position="362"/>
    </location>
</feature>
<evidence type="ECO:0000256" key="7">
    <source>
        <dbReference type="ARBA" id="ARBA00023224"/>
    </source>
</evidence>
<feature type="transmembrane region" description="Helical" evidence="8">
    <location>
        <begin position="152"/>
        <end position="171"/>
    </location>
</feature>
<protein>
    <recommendedName>
        <fullName evidence="9">G-protein coupled receptors family 1 profile domain-containing protein</fullName>
    </recommendedName>
</protein>